<dbReference type="SMART" id="SM00368">
    <property type="entry name" value="LRR_RI"/>
    <property type="match status" value="4"/>
</dbReference>
<keyword evidence="4" id="KW-1185">Reference proteome</keyword>
<proteinExistence type="predicted"/>
<sequence>MTESQSAQPTARLDLDPTELIEDYQRGKHPPKTLFLEGCGLCGASLEAILKEAVVHGSDIAILKLGQNKLDASDLLTIWRVFRNVKTLVSIDLVCNWFIYSDLIEHSQSDNLLGSFGAKKLASLLASDAEIQRKLQTKSTSAEQLSTDVQFSLIELNLAGNKISDDGLRDLSSSVQGNKHLASLVLSRNTFGDDSVKSLSDALLGNHALTHLDISENLRVTDVGVKALAQSLLGNHSILDIITERGDEGSCTKLKETSSRNYNLANQFHSAIRKEDIEAVKKYIRLRVSLSSKTEGNSALHWAVSARNNDIVRELLEKHAHTMAINSENLTPAELGRRDDVPQDILATLENGATRVVTEETKKEEEFEDEVRFGGEDNPRDDESDSSSINLEDLDDL</sequence>
<dbReference type="InterPro" id="IPR002110">
    <property type="entry name" value="Ankyrin_rpt"/>
</dbReference>
<dbReference type="Pfam" id="PF13516">
    <property type="entry name" value="LRR_6"/>
    <property type="match status" value="3"/>
</dbReference>
<feature type="compositionally biased region" description="Basic and acidic residues" evidence="2">
    <location>
        <begin position="357"/>
        <end position="378"/>
    </location>
</feature>
<dbReference type="SUPFAM" id="SSF48403">
    <property type="entry name" value="Ankyrin repeat"/>
    <property type="match status" value="1"/>
</dbReference>
<dbReference type="OrthoDB" id="120976at2759"/>
<keyword evidence="1" id="KW-0040">ANK repeat</keyword>
<dbReference type="PANTHER" id="PTHR24114:SF2">
    <property type="entry name" value="F-BOX DOMAIN-CONTAINING PROTEIN-RELATED"/>
    <property type="match status" value="1"/>
</dbReference>
<dbReference type="Pfam" id="PF12796">
    <property type="entry name" value="Ank_2"/>
    <property type="match status" value="1"/>
</dbReference>
<reference evidence="3 4" key="1">
    <citation type="journal article" date="2018" name="Genome Biol. Evol.">
        <title>Multiple Roots of Fruiting Body Formation in Amoebozoa.</title>
        <authorList>
            <person name="Hillmann F."/>
            <person name="Forbes G."/>
            <person name="Novohradska S."/>
            <person name="Ferling I."/>
            <person name="Riege K."/>
            <person name="Groth M."/>
            <person name="Westermann M."/>
            <person name="Marz M."/>
            <person name="Spaller T."/>
            <person name="Winckler T."/>
            <person name="Schaap P."/>
            <person name="Glockner G."/>
        </authorList>
    </citation>
    <scope>NUCLEOTIDE SEQUENCE [LARGE SCALE GENOMIC DNA]</scope>
    <source>
        <strain evidence="3 4">Jena</strain>
    </source>
</reference>
<dbReference type="SMART" id="SM00248">
    <property type="entry name" value="ANK"/>
    <property type="match status" value="1"/>
</dbReference>
<accession>A0A2P6N3G0</accession>
<evidence type="ECO:0000256" key="1">
    <source>
        <dbReference type="PROSITE-ProRule" id="PRU00023"/>
    </source>
</evidence>
<dbReference type="InterPro" id="IPR052394">
    <property type="entry name" value="LRR-containing"/>
</dbReference>
<dbReference type="InterPro" id="IPR032675">
    <property type="entry name" value="LRR_dom_sf"/>
</dbReference>
<evidence type="ECO:0000313" key="3">
    <source>
        <dbReference type="EMBL" id="PRP78495.1"/>
    </source>
</evidence>
<dbReference type="PANTHER" id="PTHR24114">
    <property type="entry name" value="LEUCINE RICH REPEAT FAMILY PROTEIN"/>
    <property type="match status" value="1"/>
</dbReference>
<dbReference type="AlphaFoldDB" id="A0A2P6N3G0"/>
<dbReference type="InParanoid" id="A0A2P6N3G0"/>
<dbReference type="Gene3D" id="1.25.40.20">
    <property type="entry name" value="Ankyrin repeat-containing domain"/>
    <property type="match status" value="1"/>
</dbReference>
<protein>
    <submittedName>
        <fullName evidence="3">Putative leucine rich repeat and NACHT domain-containing protein</fullName>
    </submittedName>
</protein>
<dbReference type="STRING" id="1890364.A0A2P6N3G0"/>
<evidence type="ECO:0000256" key="2">
    <source>
        <dbReference type="SAM" id="MobiDB-lite"/>
    </source>
</evidence>
<dbReference type="PROSITE" id="PS50297">
    <property type="entry name" value="ANK_REP_REGION"/>
    <property type="match status" value="1"/>
</dbReference>
<feature type="repeat" description="ANK" evidence="1">
    <location>
        <begin position="295"/>
        <end position="327"/>
    </location>
</feature>
<dbReference type="Proteomes" id="UP000241769">
    <property type="component" value="Unassembled WGS sequence"/>
</dbReference>
<dbReference type="EMBL" id="MDYQ01000220">
    <property type="protein sequence ID" value="PRP78495.1"/>
    <property type="molecule type" value="Genomic_DNA"/>
</dbReference>
<dbReference type="Gene3D" id="3.80.10.10">
    <property type="entry name" value="Ribonuclease Inhibitor"/>
    <property type="match status" value="2"/>
</dbReference>
<name>A0A2P6N3G0_9EUKA</name>
<dbReference type="InterPro" id="IPR036770">
    <property type="entry name" value="Ankyrin_rpt-contain_sf"/>
</dbReference>
<gene>
    <name evidence="3" type="ORF">PROFUN_13570</name>
</gene>
<evidence type="ECO:0000313" key="4">
    <source>
        <dbReference type="Proteomes" id="UP000241769"/>
    </source>
</evidence>
<comment type="caution">
    <text evidence="3">The sequence shown here is derived from an EMBL/GenBank/DDBJ whole genome shotgun (WGS) entry which is preliminary data.</text>
</comment>
<dbReference type="SUPFAM" id="SSF52047">
    <property type="entry name" value="RNI-like"/>
    <property type="match status" value="1"/>
</dbReference>
<organism evidence="3 4">
    <name type="scientific">Planoprotostelium fungivorum</name>
    <dbReference type="NCBI Taxonomy" id="1890364"/>
    <lineage>
        <taxon>Eukaryota</taxon>
        <taxon>Amoebozoa</taxon>
        <taxon>Evosea</taxon>
        <taxon>Variosea</taxon>
        <taxon>Cavosteliida</taxon>
        <taxon>Cavosteliaceae</taxon>
        <taxon>Planoprotostelium</taxon>
    </lineage>
</organism>
<feature type="region of interest" description="Disordered" evidence="2">
    <location>
        <begin position="356"/>
        <end position="397"/>
    </location>
</feature>
<dbReference type="InterPro" id="IPR001611">
    <property type="entry name" value="Leu-rich_rpt"/>
</dbReference>
<dbReference type="PROSITE" id="PS50088">
    <property type="entry name" value="ANK_REPEAT"/>
    <property type="match status" value="1"/>
</dbReference>